<gene>
    <name evidence="1" type="ORF">FWILDA_LOCUS18668</name>
</gene>
<organism evidence="1 2">
    <name type="scientific">Funneliformis geosporum</name>
    <dbReference type="NCBI Taxonomy" id="1117311"/>
    <lineage>
        <taxon>Eukaryota</taxon>
        <taxon>Fungi</taxon>
        <taxon>Fungi incertae sedis</taxon>
        <taxon>Mucoromycota</taxon>
        <taxon>Glomeromycotina</taxon>
        <taxon>Glomeromycetes</taxon>
        <taxon>Glomerales</taxon>
        <taxon>Glomeraceae</taxon>
        <taxon>Funneliformis</taxon>
    </lineage>
</organism>
<feature type="non-terminal residue" evidence="1">
    <location>
        <position position="43"/>
    </location>
</feature>
<dbReference type="EMBL" id="CAMKVN010019106">
    <property type="protein sequence ID" value="CAI2198629.1"/>
    <property type="molecule type" value="Genomic_DNA"/>
</dbReference>
<dbReference type="Proteomes" id="UP001153678">
    <property type="component" value="Unassembled WGS sequence"/>
</dbReference>
<sequence>KIWIKDKEIPINSLILRDSKIVRDYQIRSKAIPYLVIDESLLE</sequence>
<comment type="caution">
    <text evidence="1">The sequence shown here is derived from an EMBL/GenBank/DDBJ whole genome shotgun (WGS) entry which is preliminary data.</text>
</comment>
<evidence type="ECO:0000313" key="1">
    <source>
        <dbReference type="EMBL" id="CAI2198629.1"/>
    </source>
</evidence>
<protein>
    <submittedName>
        <fullName evidence="1">5718_t:CDS:1</fullName>
    </submittedName>
</protein>
<proteinExistence type="predicted"/>
<dbReference type="AlphaFoldDB" id="A0A9W4T9J9"/>
<reference evidence="1" key="1">
    <citation type="submission" date="2022-08" db="EMBL/GenBank/DDBJ databases">
        <authorList>
            <person name="Kallberg Y."/>
            <person name="Tangrot J."/>
            <person name="Rosling A."/>
        </authorList>
    </citation>
    <scope>NUCLEOTIDE SEQUENCE</scope>
    <source>
        <strain evidence="1">Wild A</strain>
    </source>
</reference>
<accession>A0A9W4T9J9</accession>
<name>A0A9W4T9J9_9GLOM</name>
<keyword evidence="2" id="KW-1185">Reference proteome</keyword>
<evidence type="ECO:0000313" key="2">
    <source>
        <dbReference type="Proteomes" id="UP001153678"/>
    </source>
</evidence>